<organism evidence="2 3">
    <name type="scientific">Trichinella pseudospiralis</name>
    <name type="common">Parasitic roundworm</name>
    <dbReference type="NCBI Taxonomy" id="6337"/>
    <lineage>
        <taxon>Eukaryota</taxon>
        <taxon>Metazoa</taxon>
        <taxon>Ecdysozoa</taxon>
        <taxon>Nematoda</taxon>
        <taxon>Enoplea</taxon>
        <taxon>Dorylaimia</taxon>
        <taxon>Trichinellida</taxon>
        <taxon>Trichinellidae</taxon>
        <taxon>Trichinella</taxon>
    </lineage>
</organism>
<keyword evidence="3" id="KW-1185">Reference proteome</keyword>
<sequence length="196" mass="22081">MHPSSDNITAINNNVFKCSSRLTVYSKLALVIAVLVNRLYTLWLWVSTAAICDSLCVVIRRVSRSFMAICLITLPSWVTHAVLPDGTVGNGPTLCYEVKPSAFGKMMDNLPLNITHWSCLWIFICPNIAYHLPLSVFAISAGFNVTPYMSIVFHYLKCVLSYVLQWIIDDHSVTQCLLLMNREVNDSILRIVNEII</sequence>
<keyword evidence="1" id="KW-0812">Transmembrane</keyword>
<protein>
    <submittedName>
        <fullName evidence="2">Uncharacterized protein</fullName>
    </submittedName>
</protein>
<dbReference type="OrthoDB" id="5917851at2759"/>
<dbReference type="Proteomes" id="UP000054995">
    <property type="component" value="Unassembled WGS sequence"/>
</dbReference>
<keyword evidence="1" id="KW-1133">Transmembrane helix</keyword>
<feature type="transmembrane region" description="Helical" evidence="1">
    <location>
        <begin position="66"/>
        <end position="83"/>
    </location>
</feature>
<feature type="transmembrane region" description="Helical" evidence="1">
    <location>
        <begin position="151"/>
        <end position="168"/>
    </location>
</feature>
<proteinExistence type="predicted"/>
<dbReference type="EMBL" id="JYDT01000110">
    <property type="protein sequence ID" value="KRY84608.1"/>
    <property type="molecule type" value="Genomic_DNA"/>
</dbReference>
<name>A0A0V1FF23_TRIPS</name>
<reference evidence="2 3" key="1">
    <citation type="submission" date="2015-01" db="EMBL/GenBank/DDBJ databases">
        <title>Evolution of Trichinella species and genotypes.</title>
        <authorList>
            <person name="Korhonen P.K."/>
            <person name="Edoardo P."/>
            <person name="Giuseppe L.R."/>
            <person name="Gasser R.B."/>
        </authorList>
    </citation>
    <scope>NUCLEOTIDE SEQUENCE [LARGE SCALE GENOMIC DNA]</scope>
    <source>
        <strain evidence="2">ISS470</strain>
    </source>
</reference>
<keyword evidence="1" id="KW-0472">Membrane</keyword>
<evidence type="ECO:0000313" key="2">
    <source>
        <dbReference type="EMBL" id="KRY84608.1"/>
    </source>
</evidence>
<comment type="caution">
    <text evidence="2">The sequence shown here is derived from an EMBL/GenBank/DDBJ whole genome shotgun (WGS) entry which is preliminary data.</text>
</comment>
<accession>A0A0V1FF23</accession>
<gene>
    <name evidence="2" type="ORF">T4D_13542</name>
</gene>
<feature type="transmembrane region" description="Helical" evidence="1">
    <location>
        <begin position="114"/>
        <end position="139"/>
    </location>
</feature>
<evidence type="ECO:0000313" key="3">
    <source>
        <dbReference type="Proteomes" id="UP000054995"/>
    </source>
</evidence>
<evidence type="ECO:0000256" key="1">
    <source>
        <dbReference type="SAM" id="Phobius"/>
    </source>
</evidence>
<dbReference type="AlphaFoldDB" id="A0A0V1FF23"/>